<keyword evidence="1" id="KW-0472">Membrane</keyword>
<keyword evidence="1" id="KW-1133">Transmembrane helix</keyword>
<feature type="transmembrane region" description="Helical" evidence="1">
    <location>
        <begin position="9"/>
        <end position="28"/>
    </location>
</feature>
<keyword evidence="1" id="KW-0812">Transmembrane</keyword>
<reference evidence="2" key="1">
    <citation type="journal article" date="2021" name="Proc. Natl. Acad. Sci. U.S.A.">
        <title>A Catalog of Tens of Thousands of Viruses from Human Metagenomes Reveals Hidden Associations with Chronic Diseases.</title>
        <authorList>
            <person name="Tisza M.J."/>
            <person name="Buck C.B."/>
        </authorList>
    </citation>
    <scope>NUCLEOTIDE SEQUENCE</scope>
    <source>
        <strain evidence="2">CtqSm5</strain>
    </source>
</reference>
<accession>A0A8S5SP16</accession>
<organism evidence="2">
    <name type="scientific">Siphoviridae sp. ctqSm5</name>
    <dbReference type="NCBI Taxonomy" id="2827949"/>
    <lineage>
        <taxon>Viruses</taxon>
        <taxon>Duplodnaviria</taxon>
        <taxon>Heunggongvirae</taxon>
        <taxon>Uroviricota</taxon>
        <taxon>Caudoviricetes</taxon>
    </lineage>
</organism>
<dbReference type="EMBL" id="BK032642">
    <property type="protein sequence ID" value="DAF52805.1"/>
    <property type="molecule type" value="Genomic_DNA"/>
</dbReference>
<feature type="transmembrane region" description="Helical" evidence="1">
    <location>
        <begin position="43"/>
        <end position="69"/>
    </location>
</feature>
<evidence type="ECO:0000256" key="1">
    <source>
        <dbReference type="SAM" id="Phobius"/>
    </source>
</evidence>
<proteinExistence type="predicted"/>
<name>A0A8S5SP16_9CAUD</name>
<evidence type="ECO:0000313" key="2">
    <source>
        <dbReference type="EMBL" id="DAF52805.1"/>
    </source>
</evidence>
<sequence>MYIITEDNLIALAFGTLVLVFGLTMPFMSLKEMIRYGIDDEDLIMLILSVILLLLGIMMILIGLGVLVVV</sequence>
<protein>
    <submittedName>
        <fullName evidence="2">Uncharacterized protein</fullName>
    </submittedName>
</protein>